<organism evidence="1 2">
    <name type="scientific">Pantoea phage vB_PagS_Vid5</name>
    <dbReference type="NCBI Taxonomy" id="2099652"/>
    <lineage>
        <taxon>Viruses</taxon>
        <taxon>Duplodnaviria</taxon>
        <taxon>Heunggongvirae</taxon>
        <taxon>Uroviricota</taxon>
        <taxon>Caudoviricetes</taxon>
        <taxon>Vidquintavirus</taxon>
        <taxon>Vidquintavirus Vid5</taxon>
    </lineage>
</organism>
<dbReference type="EMBL" id="MG948468">
    <property type="protein sequence ID" value="AVJ51792.1"/>
    <property type="molecule type" value="Genomic_DNA"/>
</dbReference>
<sequence length="70" mass="7559">MSIVITPKHKGICLIALGIVMRDSGCTAVEVGEEYPERYVKLIEKKGSGLGITKDEAESLSHLSIDELVS</sequence>
<dbReference type="Proteomes" id="UP000241629">
    <property type="component" value="Segment"/>
</dbReference>
<keyword evidence="2" id="KW-1185">Reference proteome</keyword>
<reference evidence="1 2" key="1">
    <citation type="submission" date="2018-02" db="EMBL/GenBank/DDBJ databases">
        <title>Complete genome sequence of Pantoea phage vB_PagS_Vid5.</title>
        <authorList>
            <person name="Truncaite L."/>
            <person name="Simoliunas E."/>
            <person name="Meskys R."/>
        </authorList>
    </citation>
    <scope>NUCLEOTIDE SEQUENCE [LARGE SCALE GENOMIC DNA]</scope>
</reference>
<evidence type="ECO:0000313" key="1">
    <source>
        <dbReference type="EMBL" id="AVJ51792.1"/>
    </source>
</evidence>
<evidence type="ECO:0000313" key="2">
    <source>
        <dbReference type="Proteomes" id="UP000241629"/>
    </source>
</evidence>
<accession>A0A2P1CKS4</accession>
<proteinExistence type="predicted"/>
<gene>
    <name evidence="1" type="ORF">Vid5_gp37</name>
</gene>
<protein>
    <submittedName>
        <fullName evidence="1">Uncharacterized protein</fullName>
    </submittedName>
</protein>
<name>A0A2P1CKS4_9CAUD</name>